<evidence type="ECO:0000256" key="2">
    <source>
        <dbReference type="ARBA" id="ARBA00022900"/>
    </source>
</evidence>
<feature type="domain" description="Kazal-like" evidence="5">
    <location>
        <begin position="75"/>
        <end position="127"/>
    </location>
</feature>
<feature type="domain" description="Kazal-like" evidence="5">
    <location>
        <begin position="227"/>
        <end position="279"/>
    </location>
</feature>
<evidence type="ECO:0000256" key="3">
    <source>
        <dbReference type="ARBA" id="ARBA00023157"/>
    </source>
</evidence>
<keyword evidence="2" id="KW-0722">Serine protease inhibitor</keyword>
<dbReference type="EMBL" id="JAKCXM010000048">
    <property type="protein sequence ID" value="KAJ0405257.1"/>
    <property type="molecule type" value="Genomic_DNA"/>
</dbReference>
<feature type="domain" description="Kazal-like" evidence="5">
    <location>
        <begin position="429"/>
        <end position="462"/>
    </location>
</feature>
<feature type="domain" description="Kazal-like" evidence="5">
    <location>
        <begin position="382"/>
        <end position="428"/>
    </location>
</feature>
<dbReference type="SMART" id="SM00280">
    <property type="entry name" value="KAZAL"/>
    <property type="match status" value="9"/>
</dbReference>
<proteinExistence type="predicted"/>
<dbReference type="InterPro" id="IPR050653">
    <property type="entry name" value="Prot_Inhib_GrowthFact_Antg"/>
</dbReference>
<dbReference type="Pfam" id="PF07648">
    <property type="entry name" value="Kazal_2"/>
    <property type="match status" value="5"/>
</dbReference>
<dbReference type="PANTHER" id="PTHR10913:SF45">
    <property type="entry name" value="FOLLISTATIN, ISOFORM A-RELATED"/>
    <property type="match status" value="1"/>
</dbReference>
<dbReference type="CDD" id="cd00104">
    <property type="entry name" value="KAZAL_FS"/>
    <property type="match status" value="8"/>
</dbReference>
<feature type="domain" description="Kazal-like" evidence="5">
    <location>
        <begin position="322"/>
        <end position="378"/>
    </location>
</feature>
<keyword evidence="1" id="KW-0646">Protease inhibitor</keyword>
<comment type="caution">
    <text evidence="6">The sequence shown here is derived from an EMBL/GenBank/DDBJ whole genome shotgun (WGS) entry which is preliminary data.</text>
</comment>
<keyword evidence="7" id="KW-1185">Reference proteome</keyword>
<dbReference type="InterPro" id="IPR036058">
    <property type="entry name" value="Kazal_dom_sf"/>
</dbReference>
<evidence type="ECO:0000259" key="5">
    <source>
        <dbReference type="PROSITE" id="PS51465"/>
    </source>
</evidence>
<evidence type="ECO:0000256" key="1">
    <source>
        <dbReference type="ARBA" id="ARBA00022690"/>
    </source>
</evidence>
<reference evidence="6" key="1">
    <citation type="submission" date="2021-12" db="EMBL/GenBank/DDBJ databases">
        <title>Prjna785345.</title>
        <authorList>
            <person name="Rujirawat T."/>
            <person name="Krajaejun T."/>
        </authorList>
    </citation>
    <scope>NUCLEOTIDE SEQUENCE</scope>
    <source>
        <strain evidence="6">Pi057C3</strain>
    </source>
</reference>
<keyword evidence="3" id="KW-1015">Disulfide bond</keyword>
<evidence type="ECO:0000313" key="7">
    <source>
        <dbReference type="Proteomes" id="UP001209570"/>
    </source>
</evidence>
<dbReference type="Proteomes" id="UP001209570">
    <property type="component" value="Unassembled WGS sequence"/>
</dbReference>
<dbReference type="AlphaFoldDB" id="A0AAD5QD06"/>
<feature type="domain" description="Kazal-like" evidence="5">
    <location>
        <begin position="280"/>
        <end position="316"/>
    </location>
</feature>
<name>A0AAD5QD06_PYTIN</name>
<feature type="domain" description="Kazal-like" evidence="5">
    <location>
        <begin position="172"/>
        <end position="226"/>
    </location>
</feature>
<feature type="domain" description="Kazal-like" evidence="5">
    <location>
        <begin position="128"/>
        <end position="166"/>
    </location>
</feature>
<feature type="signal peptide" evidence="4">
    <location>
        <begin position="1"/>
        <end position="16"/>
    </location>
</feature>
<dbReference type="SUPFAM" id="SSF100895">
    <property type="entry name" value="Kazal-type serine protease inhibitors"/>
    <property type="match status" value="9"/>
</dbReference>
<evidence type="ECO:0000313" key="6">
    <source>
        <dbReference type="EMBL" id="KAJ0405257.1"/>
    </source>
</evidence>
<gene>
    <name evidence="6" type="ORF">P43SY_006942</name>
</gene>
<dbReference type="InterPro" id="IPR002350">
    <property type="entry name" value="Kazal_dom"/>
</dbReference>
<sequence length="477" mass="50207">MRLFFLLASLIATAAAASPSCGIRCSNEDAPVCGSDGQIYRNRCHLEAAKCEHPSLTLASPGTCVELPFSLRPVPLTHALCSHIQCTKVYAPLCGSDGRTYANACEFAKALCEDPTLRVIKDGACPTPPPTPECRPKPCAAIYAPVCGSDGETYGNPCVFSFMQCLRPSLSIVHKGECGGHDGACLTIYAPVCGSDGNTYNNPCVLAKASAVNLALHIVHDGECTPSTDDCAHQDNCLDVFDPVCGTDGRTYPSACVLERVRCSTGTELAVASIGECPPRTDECLPPPCAPIYAPVCASNGETFGNPCVFSYAQCLDPSLQIIHEGECGSNPVGEPCPLIYAPLCGSDGQTYANDCMLRHAQRHDPALHVAHEGECGGGPVSEPEPCPLIYAPLCGSDGQTYANDCMLRNAQRHDAALHVAHEGECQPCPPFECPQVEAPVCGSDGETYGNACLLEHAQCRNASLSLVAEALEAVVE</sequence>
<dbReference type="Gene3D" id="3.30.60.30">
    <property type="match status" value="9"/>
</dbReference>
<accession>A0AAD5QD06</accession>
<protein>
    <recommendedName>
        <fullName evidence="5">Kazal-like domain-containing protein</fullName>
    </recommendedName>
</protein>
<dbReference type="GO" id="GO:0005576">
    <property type="term" value="C:extracellular region"/>
    <property type="evidence" value="ECO:0007669"/>
    <property type="project" value="TreeGrafter"/>
</dbReference>
<dbReference type="Pfam" id="PF00050">
    <property type="entry name" value="Kazal_1"/>
    <property type="match status" value="4"/>
</dbReference>
<feature type="chain" id="PRO_5042200444" description="Kazal-like domain-containing protein" evidence="4">
    <location>
        <begin position="17"/>
        <end position="477"/>
    </location>
</feature>
<dbReference type="PANTHER" id="PTHR10913">
    <property type="entry name" value="FOLLISTATIN-RELATED"/>
    <property type="match status" value="1"/>
</dbReference>
<feature type="domain" description="Kazal-like" evidence="5">
    <location>
        <begin position="15"/>
        <end position="66"/>
    </location>
</feature>
<organism evidence="6 7">
    <name type="scientific">Pythium insidiosum</name>
    <name type="common">Pythiosis disease agent</name>
    <dbReference type="NCBI Taxonomy" id="114742"/>
    <lineage>
        <taxon>Eukaryota</taxon>
        <taxon>Sar</taxon>
        <taxon>Stramenopiles</taxon>
        <taxon>Oomycota</taxon>
        <taxon>Peronosporomycetes</taxon>
        <taxon>Pythiales</taxon>
        <taxon>Pythiaceae</taxon>
        <taxon>Pythium</taxon>
    </lineage>
</organism>
<dbReference type="PROSITE" id="PS51465">
    <property type="entry name" value="KAZAL_2"/>
    <property type="match status" value="9"/>
</dbReference>
<keyword evidence="4" id="KW-0732">Signal</keyword>
<evidence type="ECO:0000256" key="4">
    <source>
        <dbReference type="SAM" id="SignalP"/>
    </source>
</evidence>